<feature type="signal peptide" evidence="2">
    <location>
        <begin position="1"/>
        <end position="17"/>
    </location>
</feature>
<sequence>MAMKYAQFLALAGLAAANDALLQNPSITSTITTASDGSLHTIIPMVMTDLVTLASTTTVTTTITVFTDNDLATPTHTIAVQPSGIWWRDGLVGPPVPIPSFALNPGLNSSSGLLPPVVNSKNPPSPSSSGNPPPPPPNTKNPSPPRNTGVPPPTPSSSSSPQTEPPSQPTLTMPPTVPNKFRIRIHQKVGGGASVEWTLLDSNSQNTIAGPDKTNTIPGSSEGDSRSEIRIEVMEPENKEKTRIVFTMKKDVGGGCMPTWDIAPSSGPETSFVRACKDDVASQYGCDDPKKVTWNTVAGGFERSFECWWLDVFRITVGLG</sequence>
<dbReference type="AlphaFoldDB" id="A0A2V1DR32"/>
<feature type="chain" id="PRO_5016030875" evidence="2">
    <location>
        <begin position="18"/>
        <end position="320"/>
    </location>
</feature>
<feature type="compositionally biased region" description="Polar residues" evidence="1">
    <location>
        <begin position="206"/>
        <end position="219"/>
    </location>
</feature>
<proteinExistence type="predicted"/>
<evidence type="ECO:0000313" key="3">
    <source>
        <dbReference type="EMBL" id="PVI00571.1"/>
    </source>
</evidence>
<name>A0A2V1DR32_9PLEO</name>
<feature type="region of interest" description="Disordered" evidence="1">
    <location>
        <begin position="113"/>
        <end position="177"/>
    </location>
</feature>
<evidence type="ECO:0000313" key="4">
    <source>
        <dbReference type="Proteomes" id="UP000244855"/>
    </source>
</evidence>
<accession>A0A2V1DR32</accession>
<dbReference type="EMBL" id="KZ805371">
    <property type="protein sequence ID" value="PVI00571.1"/>
    <property type="molecule type" value="Genomic_DNA"/>
</dbReference>
<protein>
    <submittedName>
        <fullName evidence="3">Uncharacterized protein</fullName>
    </submittedName>
</protein>
<reference evidence="3 4" key="1">
    <citation type="journal article" date="2018" name="Sci. Rep.">
        <title>Comparative genomics provides insights into the lifestyle and reveals functional heterogeneity of dark septate endophytic fungi.</title>
        <authorList>
            <person name="Knapp D.G."/>
            <person name="Nemeth J.B."/>
            <person name="Barry K."/>
            <person name="Hainaut M."/>
            <person name="Henrissat B."/>
            <person name="Johnson J."/>
            <person name="Kuo A."/>
            <person name="Lim J.H.P."/>
            <person name="Lipzen A."/>
            <person name="Nolan M."/>
            <person name="Ohm R.A."/>
            <person name="Tamas L."/>
            <person name="Grigoriev I.V."/>
            <person name="Spatafora J.W."/>
            <person name="Nagy L.G."/>
            <person name="Kovacs G.M."/>
        </authorList>
    </citation>
    <scope>NUCLEOTIDE SEQUENCE [LARGE SCALE GENOMIC DNA]</scope>
    <source>
        <strain evidence="3 4">DSE2036</strain>
    </source>
</reference>
<evidence type="ECO:0000256" key="1">
    <source>
        <dbReference type="SAM" id="MobiDB-lite"/>
    </source>
</evidence>
<dbReference type="Proteomes" id="UP000244855">
    <property type="component" value="Unassembled WGS sequence"/>
</dbReference>
<feature type="region of interest" description="Disordered" evidence="1">
    <location>
        <begin position="206"/>
        <end position="226"/>
    </location>
</feature>
<keyword evidence="4" id="KW-1185">Reference proteome</keyword>
<keyword evidence="2" id="KW-0732">Signal</keyword>
<feature type="compositionally biased region" description="Low complexity" evidence="1">
    <location>
        <begin position="113"/>
        <end position="122"/>
    </location>
</feature>
<organism evidence="3 4">
    <name type="scientific">Periconia macrospinosa</name>
    <dbReference type="NCBI Taxonomy" id="97972"/>
    <lineage>
        <taxon>Eukaryota</taxon>
        <taxon>Fungi</taxon>
        <taxon>Dikarya</taxon>
        <taxon>Ascomycota</taxon>
        <taxon>Pezizomycotina</taxon>
        <taxon>Dothideomycetes</taxon>
        <taxon>Pleosporomycetidae</taxon>
        <taxon>Pleosporales</taxon>
        <taxon>Massarineae</taxon>
        <taxon>Periconiaceae</taxon>
        <taxon>Periconia</taxon>
    </lineage>
</organism>
<dbReference type="OrthoDB" id="5427577at2759"/>
<evidence type="ECO:0000256" key="2">
    <source>
        <dbReference type="SAM" id="SignalP"/>
    </source>
</evidence>
<gene>
    <name evidence="3" type="ORF">DM02DRAFT_708092</name>
</gene>
<feature type="compositionally biased region" description="Pro residues" evidence="1">
    <location>
        <begin position="123"/>
        <end position="155"/>
    </location>
</feature>